<feature type="domain" description="O-antigen ligase-related" evidence="6">
    <location>
        <begin position="18"/>
        <end position="90"/>
    </location>
</feature>
<keyword evidence="7" id="KW-0436">Ligase</keyword>
<dbReference type="PANTHER" id="PTHR37422">
    <property type="entry name" value="TEICHURONIC ACID BIOSYNTHESIS PROTEIN TUAE"/>
    <property type="match status" value="1"/>
</dbReference>
<evidence type="ECO:0000256" key="1">
    <source>
        <dbReference type="ARBA" id="ARBA00004141"/>
    </source>
</evidence>
<gene>
    <name evidence="7" type="ORF">LDC_0844</name>
</gene>
<comment type="subcellular location">
    <subcellularLocation>
        <location evidence="1">Membrane</location>
        <topology evidence="1">Multi-pass membrane protein</topology>
    </subcellularLocation>
</comment>
<keyword evidence="2 5" id="KW-0812">Transmembrane</keyword>
<accession>D9PH45</accession>
<reference evidence="7" key="2">
    <citation type="journal article" date="2011" name="Microb. Ecol.">
        <title>Taxonomic and Functional Metagenomic Profiling of the Microbial Community in the Anoxic Sediment of a Sub-saline Shallow Lake (Laguna de Carrizo, Central Spain).</title>
        <authorList>
            <person name="Ferrer M."/>
            <person name="Guazzaroni M.E."/>
            <person name="Richter M."/>
            <person name="Garcia-Salamanca A."/>
            <person name="Yarza P."/>
            <person name="Suarez-Suarez A."/>
            <person name="Solano J."/>
            <person name="Alcaide M."/>
            <person name="van Dillewijn P."/>
            <person name="Molina-Henares M.A."/>
            <person name="Lopez-Cortes N."/>
            <person name="Al-Ramahi Y."/>
            <person name="Guerrero C."/>
            <person name="Acosta A."/>
            <person name="de Eugenio L.I."/>
            <person name="Martinez V."/>
            <person name="Marques S."/>
            <person name="Rojo F."/>
            <person name="Santero E."/>
            <person name="Genilloud O."/>
            <person name="Perez-Perez J."/>
            <person name="Rossello-Mora R."/>
            <person name="Ramos J.L."/>
        </authorList>
    </citation>
    <scope>NUCLEOTIDE SEQUENCE</scope>
</reference>
<dbReference type="InterPro" id="IPR051533">
    <property type="entry name" value="WaaL-like"/>
</dbReference>
<dbReference type="GO" id="GO:0016874">
    <property type="term" value="F:ligase activity"/>
    <property type="evidence" value="ECO:0007669"/>
    <property type="project" value="UniProtKB-KW"/>
</dbReference>
<sequence length="151" mass="17415">MAGGFFAFVLARTQGGARLEKKSVDDRVEYVAQAREIIREHFWLGVGAGNYTNAVYEKNPQKKIWEIQPVHNVFLLVWAELGLIGLITWLSFLASVFINGYKKNKIVTSVLYVSCFILYTIDHWLWTSHLGLLFFFLLLGLILQEEEIEME</sequence>
<dbReference type="AlphaFoldDB" id="D9PH45"/>
<dbReference type="PANTHER" id="PTHR37422:SF13">
    <property type="entry name" value="LIPOPOLYSACCHARIDE BIOSYNTHESIS PROTEIN PA4999-RELATED"/>
    <property type="match status" value="1"/>
</dbReference>
<feature type="transmembrane region" description="Helical" evidence="5">
    <location>
        <begin position="105"/>
        <end position="121"/>
    </location>
</feature>
<evidence type="ECO:0000313" key="7">
    <source>
        <dbReference type="EMBL" id="EFK97120.1"/>
    </source>
</evidence>
<keyword evidence="4 5" id="KW-0472">Membrane</keyword>
<evidence type="ECO:0000256" key="4">
    <source>
        <dbReference type="ARBA" id="ARBA00023136"/>
    </source>
</evidence>
<dbReference type="EMBL" id="ADZX01000355">
    <property type="protein sequence ID" value="EFK97120.1"/>
    <property type="molecule type" value="Genomic_DNA"/>
</dbReference>
<name>D9PH45_9ZZZZ</name>
<dbReference type="InterPro" id="IPR007016">
    <property type="entry name" value="O-antigen_ligase-rel_domated"/>
</dbReference>
<evidence type="ECO:0000256" key="2">
    <source>
        <dbReference type="ARBA" id="ARBA00022692"/>
    </source>
</evidence>
<keyword evidence="3 5" id="KW-1133">Transmembrane helix</keyword>
<feature type="transmembrane region" description="Helical" evidence="5">
    <location>
        <begin position="75"/>
        <end position="98"/>
    </location>
</feature>
<reference evidence="7" key="1">
    <citation type="submission" date="2010-07" db="EMBL/GenBank/DDBJ databases">
        <authorList>
            <consortium name="CONSOLIDER consortium CSD2007-00005"/>
            <person name="Guazzaroni M.-E."/>
            <person name="Richter M."/>
            <person name="Garcia-Salamanca A."/>
            <person name="Yarza P."/>
            <person name="Ferrer M."/>
        </authorList>
    </citation>
    <scope>NUCLEOTIDE SEQUENCE</scope>
</reference>
<evidence type="ECO:0000259" key="6">
    <source>
        <dbReference type="Pfam" id="PF04932"/>
    </source>
</evidence>
<evidence type="ECO:0000256" key="3">
    <source>
        <dbReference type="ARBA" id="ARBA00022989"/>
    </source>
</evidence>
<dbReference type="Pfam" id="PF04932">
    <property type="entry name" value="Wzy_C"/>
    <property type="match status" value="1"/>
</dbReference>
<organism evidence="7">
    <name type="scientific">sediment metagenome</name>
    <dbReference type="NCBI Taxonomy" id="749907"/>
    <lineage>
        <taxon>unclassified sequences</taxon>
        <taxon>metagenomes</taxon>
        <taxon>ecological metagenomes</taxon>
    </lineage>
</organism>
<evidence type="ECO:0000256" key="5">
    <source>
        <dbReference type="SAM" id="Phobius"/>
    </source>
</evidence>
<protein>
    <submittedName>
        <fullName evidence="7">O-antigen ligase-related protein</fullName>
    </submittedName>
</protein>
<comment type="caution">
    <text evidence="7">The sequence shown here is derived from an EMBL/GenBank/DDBJ whole genome shotgun (WGS) entry which is preliminary data.</text>
</comment>
<dbReference type="GO" id="GO:0016020">
    <property type="term" value="C:membrane"/>
    <property type="evidence" value="ECO:0007669"/>
    <property type="project" value="UniProtKB-SubCell"/>
</dbReference>
<proteinExistence type="predicted"/>